<feature type="region of interest" description="Disordered" evidence="2">
    <location>
        <begin position="1569"/>
        <end position="1594"/>
    </location>
</feature>
<keyword evidence="4" id="KW-0732">Signal</keyword>
<dbReference type="Gene3D" id="2.60.120.200">
    <property type="match status" value="1"/>
</dbReference>
<dbReference type="FunFam" id="2.20.100.10:FF:000001">
    <property type="entry name" value="semaphorin-5A isoform X1"/>
    <property type="match status" value="1"/>
</dbReference>
<organism evidence="6 7">
    <name type="scientific">Plakobranchus ocellatus</name>
    <dbReference type="NCBI Taxonomy" id="259542"/>
    <lineage>
        <taxon>Eukaryota</taxon>
        <taxon>Metazoa</taxon>
        <taxon>Spiralia</taxon>
        <taxon>Lophotrochozoa</taxon>
        <taxon>Mollusca</taxon>
        <taxon>Gastropoda</taxon>
        <taxon>Heterobranchia</taxon>
        <taxon>Euthyneura</taxon>
        <taxon>Panpulmonata</taxon>
        <taxon>Sacoglossa</taxon>
        <taxon>Placobranchoidea</taxon>
        <taxon>Plakobranchidae</taxon>
        <taxon>Plakobranchus</taxon>
    </lineage>
</organism>
<dbReference type="PROSITE" id="PS50092">
    <property type="entry name" value="TSP1"/>
    <property type="match status" value="2"/>
</dbReference>
<dbReference type="PANTHER" id="PTHR46534">
    <property type="entry name" value="IGGFC_BINDING DOMAIN-CONTAINING PROTEIN"/>
    <property type="match status" value="1"/>
</dbReference>
<dbReference type="InterPro" id="IPR035234">
    <property type="entry name" value="IgGFc-bd_N"/>
</dbReference>
<feature type="compositionally biased region" description="Low complexity" evidence="2">
    <location>
        <begin position="1688"/>
        <end position="1722"/>
    </location>
</feature>
<protein>
    <submittedName>
        <fullName evidence="6">IgG Fc-binding protein</fullName>
    </submittedName>
</protein>
<dbReference type="Pfam" id="PF17517">
    <property type="entry name" value="IgGFc_binding"/>
    <property type="match status" value="2"/>
</dbReference>
<name>A0AAV3ZMU2_9GAST</name>
<evidence type="ECO:0000256" key="4">
    <source>
        <dbReference type="SAM" id="SignalP"/>
    </source>
</evidence>
<proteinExistence type="predicted"/>
<dbReference type="PROSITE" id="PS00022">
    <property type="entry name" value="EGF_1"/>
    <property type="match status" value="1"/>
</dbReference>
<dbReference type="SMART" id="SM00209">
    <property type="entry name" value="TSP1"/>
    <property type="match status" value="2"/>
</dbReference>
<dbReference type="InterPro" id="IPR000884">
    <property type="entry name" value="TSP1_rpt"/>
</dbReference>
<feature type="transmembrane region" description="Helical" evidence="3">
    <location>
        <begin position="1532"/>
        <end position="1557"/>
    </location>
</feature>
<evidence type="ECO:0000313" key="6">
    <source>
        <dbReference type="EMBL" id="GFN96449.1"/>
    </source>
</evidence>
<evidence type="ECO:0000256" key="2">
    <source>
        <dbReference type="SAM" id="MobiDB-lite"/>
    </source>
</evidence>
<feature type="domain" description="EGF-like" evidence="5">
    <location>
        <begin position="755"/>
        <end position="766"/>
    </location>
</feature>
<keyword evidence="3" id="KW-0472">Membrane</keyword>
<keyword evidence="3" id="KW-1133">Transmembrane helix</keyword>
<dbReference type="InterPro" id="IPR013320">
    <property type="entry name" value="ConA-like_dom_sf"/>
</dbReference>
<feature type="compositionally biased region" description="Polar residues" evidence="2">
    <location>
        <begin position="1745"/>
        <end position="1756"/>
    </location>
</feature>
<accession>A0AAV3ZMU2</accession>
<dbReference type="Gene3D" id="2.20.100.10">
    <property type="entry name" value="Thrombospondin type-1 (TSP1) repeat"/>
    <property type="match status" value="2"/>
</dbReference>
<keyword evidence="7" id="KW-1185">Reference proteome</keyword>
<gene>
    <name evidence="6" type="ORF">PoB_002295500</name>
</gene>
<comment type="caution">
    <text evidence="6">The sequence shown here is derived from an EMBL/GenBank/DDBJ whole genome shotgun (WGS) entry which is preliminary data.</text>
</comment>
<keyword evidence="3" id="KW-0812">Transmembrane</keyword>
<feature type="region of interest" description="Disordered" evidence="2">
    <location>
        <begin position="1769"/>
        <end position="1788"/>
    </location>
</feature>
<dbReference type="Proteomes" id="UP000735302">
    <property type="component" value="Unassembled WGS sequence"/>
</dbReference>
<feature type="chain" id="PRO_5043439048" evidence="4">
    <location>
        <begin position="19"/>
        <end position="1788"/>
    </location>
</feature>
<evidence type="ECO:0000256" key="3">
    <source>
        <dbReference type="SAM" id="Phobius"/>
    </source>
</evidence>
<dbReference type="PANTHER" id="PTHR46534:SF2">
    <property type="entry name" value="VWFD DOMAIN-CONTAINING PROTEIN"/>
    <property type="match status" value="1"/>
</dbReference>
<reference evidence="6 7" key="1">
    <citation type="journal article" date="2021" name="Elife">
        <title>Chloroplast acquisition without the gene transfer in kleptoplastic sea slugs, Plakobranchus ocellatus.</title>
        <authorList>
            <person name="Maeda T."/>
            <person name="Takahashi S."/>
            <person name="Yoshida T."/>
            <person name="Shimamura S."/>
            <person name="Takaki Y."/>
            <person name="Nagai Y."/>
            <person name="Toyoda A."/>
            <person name="Suzuki Y."/>
            <person name="Arimoto A."/>
            <person name="Ishii H."/>
            <person name="Satoh N."/>
            <person name="Nishiyama T."/>
            <person name="Hasebe M."/>
            <person name="Maruyama T."/>
            <person name="Minagawa J."/>
            <person name="Obokata J."/>
            <person name="Shigenobu S."/>
        </authorList>
    </citation>
    <scope>NUCLEOTIDE SEQUENCE [LARGE SCALE GENOMIC DNA]</scope>
</reference>
<dbReference type="PRINTS" id="PR01705">
    <property type="entry name" value="TSP1REPEAT"/>
</dbReference>
<feature type="region of interest" description="Disordered" evidence="2">
    <location>
        <begin position="1670"/>
        <end position="1756"/>
    </location>
</feature>
<sequence length="1788" mass="189843">MEFPILIFALCFVGASVGTGPDNQGTEFILAFMENRFMGSQTDLEIFLTTVVNDPVSVNITAPLYSASIDHQITVTRGNVEKVTLTYELRGDGTELTGKTVWVVASAEVVVYVVNKEQYSTDAYVAIPTDALGREYYAMTFYEETEMAIVAIVDGTAVSITFPTPKYGTTSVTYNGVTYTDNEVLSLTMNRFQTFHDSGTKPDFTGAHIQSDQPISVICGNKKVPVPSGSSSDHLTEALFPVECWGREFYSYSTPDRGRGDMFRILASEDSTTVTVNSTNNGVFTIALNAGEFEELDVDTGKISLEESGEFEELDVDTGKIPLDSFGEFEKLNIDTGKIPLDSFGEFEKLNIDTGKIPLDASGEFEKLKIDTGKIPLVSSGEFEKLNIDTGKIPLDASGEIQKLNIDTGKIPLDASGEFEELDVDTDRIILDESEYIAFLIVGDIMTIISDKGIKVGIFSKTFANDGPNYGDPAFSFLIAQPLFASDYTYSTIKLPNGNDFNNKLTLTIRESDKDGLRLDEDPISVTWSPLPGTDYVTGWLYVSAGTHNVYHVDPSKTFMALATGTEQYNSYAFASGMRLTQINMPCVNSTPSEGDILDNDCDGQIDEELENGVDDDGDGLIDEDFSLGPRVNGNWGEWGNWSACSVTCIVNGARTRTRACDNPAAANNGLDCSGDASETEVCNNTNIPCGVWGNWGEWSACSVTCNDGVRSRDRNCTDVVTSLPDTCIGDYNETEACDVGPIQGTCYNNVSGVCTCDWGYDGNNCELCVGNYTGCYCEYCEDNLIGHDTNCSTPCYNGYASISGGDQCVCHENTTLGFWQNDICTTCLTGYVLPDCLTCDTGWVGSVDHCSIPCANGSHAFDWDGTTGNDDIIPQFTCAVNSSSSVLVWFGYSSFNSKVVTIATGEDNNVNGTTANLQTTDFRPGLHQYAFSAGPFTLGAANVTWTLVVSAAGINHTVSVPDEPAWCNGTAATDNLADVNNSTDIGYCKCDSGMYGASCTFECPGGASSPCSDHGDCRKTDGYCLCQSRWTSVIYDYNLYDEGYRDPNPAYTCNICSQDWYGTDCSTALFNRTNYNVSTAGDSSNYHSTVSSSAIVTLDGASLELVTPGPYRLFQMAGITMDGYFKPCQGRYDCHSLSEVALSMYDDQASVAIDPSNGQLVLNSTLGSDTSAAFSSIEGNITLTYTVATNTIRVSVQDGPSVVVANVQGELILGLSVPANTSGVIGLLGNADGDWVNDVASSASVASYTDNDLTASSKAGNADSNFKLNSGNSILMQSDLDARTGSGGYAMFLNSSSTANVTGLPLVDLSAFTIEFWLKMPDASAGQTELISLGTDLGVATISTTNSGALSASWGGAFTSSLVMPDDQWNYVAMSWDGGVSGEVTLHRIPVSSGLQDSTTGLNGNSTVQTMTSLQLGAGLGSSAYMDYIRVFDKVRTESEMMSDFLAYSDEFIDNQLMLENCISDYSRASLASDVDASLIVKLAGSAFAFYCQGVTQTDQCEFSGYLDFCPSSASSTESPAASSGSSGGGMLFAIAGAVGGLAVIAAIIAACCCCCPKALCGRKKIFDSSDEEEEEEEEELEEEEMPPVQDATSTTALDTAGLKTAAGAGMVSSVALTMRQPGKMSLGEEKPFEPLHKGRWTAYGWLPGARPVEGVSTAAPDEMGVDQYGNPVEEGGAPEGAERPVTAARPPTATHLTRPTALPATPAAPASALGPAMSPPDVGSVPSPAPQPSLQGPEMSRGAPSQLSMAGSRANTISSIAVSLDSCDGTMDSLAPVEPSEPTSTA</sequence>
<dbReference type="Pfam" id="PF13385">
    <property type="entry name" value="Laminin_G_3"/>
    <property type="match status" value="1"/>
</dbReference>
<keyword evidence="1" id="KW-1015">Disulfide bond</keyword>
<evidence type="ECO:0000313" key="7">
    <source>
        <dbReference type="Proteomes" id="UP000735302"/>
    </source>
</evidence>
<feature type="compositionally biased region" description="Acidic residues" evidence="2">
    <location>
        <begin position="1570"/>
        <end position="1587"/>
    </location>
</feature>
<dbReference type="InterPro" id="IPR000742">
    <property type="entry name" value="EGF"/>
</dbReference>
<dbReference type="SUPFAM" id="SSF49899">
    <property type="entry name" value="Concanavalin A-like lectins/glucanases"/>
    <property type="match status" value="1"/>
</dbReference>
<evidence type="ECO:0000256" key="1">
    <source>
        <dbReference type="ARBA" id="ARBA00023157"/>
    </source>
</evidence>
<dbReference type="Pfam" id="PF00090">
    <property type="entry name" value="TSP_1"/>
    <property type="match status" value="2"/>
</dbReference>
<dbReference type="SUPFAM" id="SSF82895">
    <property type="entry name" value="TSP-1 type 1 repeat"/>
    <property type="match status" value="2"/>
</dbReference>
<evidence type="ECO:0000259" key="5">
    <source>
        <dbReference type="PROSITE" id="PS00022"/>
    </source>
</evidence>
<dbReference type="EMBL" id="BLXT01002679">
    <property type="protein sequence ID" value="GFN96449.1"/>
    <property type="molecule type" value="Genomic_DNA"/>
</dbReference>
<dbReference type="InterPro" id="IPR036383">
    <property type="entry name" value="TSP1_rpt_sf"/>
</dbReference>
<feature type="signal peptide" evidence="4">
    <location>
        <begin position="1"/>
        <end position="18"/>
    </location>
</feature>